<proteinExistence type="predicted"/>
<organism evidence="2 3">
    <name type="scientific">Hyphomicrobium facile</name>
    <dbReference type="NCBI Taxonomy" id="51670"/>
    <lineage>
        <taxon>Bacteria</taxon>
        <taxon>Pseudomonadati</taxon>
        <taxon>Pseudomonadota</taxon>
        <taxon>Alphaproteobacteria</taxon>
        <taxon>Hyphomicrobiales</taxon>
        <taxon>Hyphomicrobiaceae</taxon>
        <taxon>Hyphomicrobium</taxon>
    </lineage>
</organism>
<dbReference type="RefSeq" id="WP_092864561.1">
    <property type="nucleotide sequence ID" value="NZ_FPCH01000001.1"/>
</dbReference>
<keyword evidence="1" id="KW-0175">Coiled coil</keyword>
<accession>A0A1I7MZJ5</accession>
<dbReference type="EMBL" id="FPCH01000001">
    <property type="protein sequence ID" value="SFV27746.1"/>
    <property type="molecule type" value="Genomic_DNA"/>
</dbReference>
<name>A0A1I7MZJ5_9HYPH</name>
<gene>
    <name evidence="2" type="ORF">SAMN04488557_0836</name>
</gene>
<evidence type="ECO:0000256" key="1">
    <source>
        <dbReference type="SAM" id="Coils"/>
    </source>
</evidence>
<dbReference type="Proteomes" id="UP000199423">
    <property type="component" value="Unassembled WGS sequence"/>
</dbReference>
<evidence type="ECO:0000313" key="2">
    <source>
        <dbReference type="EMBL" id="SFV27746.1"/>
    </source>
</evidence>
<keyword evidence="3" id="KW-1185">Reference proteome</keyword>
<dbReference type="Pfam" id="PF06698">
    <property type="entry name" value="DUF1192"/>
    <property type="match status" value="1"/>
</dbReference>
<dbReference type="STRING" id="51670.SAMN04488557_0836"/>
<protein>
    <submittedName>
        <fullName evidence="2">Uncharacterized small protein, DUF1192 family</fullName>
    </submittedName>
</protein>
<sequence>MDLDDLMPRKKPSGAAIGDNLETLSVAELEKRIADLNAEVARVNVELDRKRQHEAAARALFKS</sequence>
<feature type="coiled-coil region" evidence="1">
    <location>
        <begin position="26"/>
        <end position="53"/>
    </location>
</feature>
<evidence type="ECO:0000313" key="3">
    <source>
        <dbReference type="Proteomes" id="UP000199423"/>
    </source>
</evidence>
<dbReference type="InterPro" id="IPR009579">
    <property type="entry name" value="DUF1192"/>
</dbReference>
<dbReference type="AlphaFoldDB" id="A0A1I7MZJ5"/>
<dbReference type="OrthoDB" id="7364583at2"/>
<reference evidence="3" key="1">
    <citation type="submission" date="2016-10" db="EMBL/GenBank/DDBJ databases">
        <authorList>
            <person name="Varghese N."/>
            <person name="Submissions S."/>
        </authorList>
    </citation>
    <scope>NUCLEOTIDE SEQUENCE [LARGE SCALE GENOMIC DNA]</scope>
    <source>
        <strain evidence="3">DSM 1565</strain>
    </source>
</reference>